<proteinExistence type="predicted"/>
<protein>
    <submittedName>
        <fullName evidence="2">Oxidoreductase</fullName>
    </submittedName>
</protein>
<organism evidence="2">
    <name type="scientific">uncultured Nocardioidaceae bacterium</name>
    <dbReference type="NCBI Taxonomy" id="253824"/>
    <lineage>
        <taxon>Bacteria</taxon>
        <taxon>Bacillati</taxon>
        <taxon>Actinomycetota</taxon>
        <taxon>Actinomycetes</taxon>
        <taxon>Propionibacteriales</taxon>
        <taxon>Nocardioidaceae</taxon>
        <taxon>environmental samples</taxon>
    </lineage>
</organism>
<name>A0A6J4LHN9_9ACTN</name>
<feature type="compositionally biased region" description="Basic residues" evidence="1">
    <location>
        <begin position="11"/>
        <end position="30"/>
    </location>
</feature>
<evidence type="ECO:0000313" key="2">
    <source>
        <dbReference type="EMBL" id="CAA9332943.1"/>
    </source>
</evidence>
<sequence length="327" mass="34260">DPSAPASGRQWPRRLGRGHRLQRLRGACRRGRCEGDRRRRPRRGGRLLRHRRQLLARRQRGAAGGGAEGPARGCRGGHEVRDGHGGPQRTRPRCPGLAALRPSGGRGIAAPARHRLRRPLPAAPAGPGHPGRGDARGAAGAGHRGQGPLPGVLELRGVGGHPGALGGPEPEPAGLRHRPERVLPLQPGRRGRARACVPCRGCQPAAVLPARLRPAHRQVRRRLGSGRQPAQRGVTAAPARGRRLRTGLRAAGVRRRAGARPPLGRHRRACGATGCGQRDRGGEPAGAGAHQRGGRGVGALGVGPRRAGDDQPHAAAGHDAPLLHPPL</sequence>
<gene>
    <name evidence="2" type="ORF">AVDCRST_MAG34-376</name>
</gene>
<feature type="region of interest" description="Disordered" evidence="1">
    <location>
        <begin position="252"/>
        <end position="327"/>
    </location>
</feature>
<dbReference type="AlphaFoldDB" id="A0A6J4LHN9"/>
<feature type="region of interest" description="Disordered" evidence="1">
    <location>
        <begin position="1"/>
        <end position="95"/>
    </location>
</feature>
<feature type="non-terminal residue" evidence="2">
    <location>
        <position position="327"/>
    </location>
</feature>
<feature type="compositionally biased region" description="Basic residues" evidence="1">
    <location>
        <begin position="252"/>
        <end position="269"/>
    </location>
</feature>
<reference evidence="2" key="1">
    <citation type="submission" date="2020-02" db="EMBL/GenBank/DDBJ databases">
        <authorList>
            <person name="Meier V. D."/>
        </authorList>
    </citation>
    <scope>NUCLEOTIDE SEQUENCE</scope>
    <source>
        <strain evidence="2">AVDCRST_MAG34</strain>
    </source>
</reference>
<feature type="non-terminal residue" evidence="2">
    <location>
        <position position="1"/>
    </location>
</feature>
<accession>A0A6J4LHN9</accession>
<evidence type="ECO:0000256" key="1">
    <source>
        <dbReference type="SAM" id="MobiDB-lite"/>
    </source>
</evidence>
<dbReference type="EMBL" id="CADCUI010000009">
    <property type="protein sequence ID" value="CAA9332943.1"/>
    <property type="molecule type" value="Genomic_DNA"/>
</dbReference>
<feature type="compositionally biased region" description="Basic residues" evidence="1">
    <location>
        <begin position="38"/>
        <end position="60"/>
    </location>
</feature>
<feature type="region of interest" description="Disordered" evidence="1">
    <location>
        <begin position="220"/>
        <end position="239"/>
    </location>
</feature>
<feature type="region of interest" description="Disordered" evidence="1">
    <location>
        <begin position="116"/>
        <end position="145"/>
    </location>
</feature>